<dbReference type="InterPro" id="IPR036361">
    <property type="entry name" value="SAP_dom_sf"/>
</dbReference>
<name>A0AAD9IE13_PROWI</name>
<dbReference type="Gene3D" id="1.10.720.30">
    <property type="entry name" value="SAP domain"/>
    <property type="match status" value="1"/>
</dbReference>
<dbReference type="PANTHER" id="PTHR47447">
    <property type="entry name" value="OS03G0856100 PROTEIN"/>
    <property type="match status" value="1"/>
</dbReference>
<dbReference type="InterPro" id="IPR011990">
    <property type="entry name" value="TPR-like_helical_dom_sf"/>
</dbReference>
<accession>A0AAD9IE13</accession>
<dbReference type="Proteomes" id="UP001255856">
    <property type="component" value="Unassembled WGS sequence"/>
</dbReference>
<evidence type="ECO:0000259" key="2">
    <source>
        <dbReference type="SMART" id="SM00513"/>
    </source>
</evidence>
<gene>
    <name evidence="3" type="ORF">QBZ16_001032</name>
</gene>
<keyword evidence="4" id="KW-1185">Reference proteome</keyword>
<feature type="domain" description="SAP" evidence="2">
    <location>
        <begin position="268"/>
        <end position="302"/>
    </location>
</feature>
<dbReference type="SMART" id="SM00513">
    <property type="entry name" value="SAP"/>
    <property type="match status" value="1"/>
</dbReference>
<comment type="caution">
    <text evidence="3">The sequence shown here is derived from an EMBL/GenBank/DDBJ whole genome shotgun (WGS) entry which is preliminary data.</text>
</comment>
<evidence type="ECO:0000256" key="1">
    <source>
        <dbReference type="ARBA" id="ARBA00022737"/>
    </source>
</evidence>
<dbReference type="Gene3D" id="1.25.40.10">
    <property type="entry name" value="Tetratricopeptide repeat domain"/>
    <property type="match status" value="1"/>
</dbReference>
<dbReference type="InterPro" id="IPR003034">
    <property type="entry name" value="SAP_dom"/>
</dbReference>
<dbReference type="AlphaFoldDB" id="A0AAD9IE13"/>
<organism evidence="3 4">
    <name type="scientific">Prototheca wickerhamii</name>
    <dbReference type="NCBI Taxonomy" id="3111"/>
    <lineage>
        <taxon>Eukaryota</taxon>
        <taxon>Viridiplantae</taxon>
        <taxon>Chlorophyta</taxon>
        <taxon>core chlorophytes</taxon>
        <taxon>Trebouxiophyceae</taxon>
        <taxon>Chlorellales</taxon>
        <taxon>Chlorellaceae</taxon>
        <taxon>Prototheca</taxon>
    </lineage>
</organism>
<keyword evidence="1" id="KW-0677">Repeat</keyword>
<proteinExistence type="predicted"/>
<sequence>MATLEAMIRQGIYPGPAACHALILAHAKAEDPEGALLVLRLMQAAALNPFEETYALVLQLCALHGHATEAVAVLEELPVDKQLVPWVALCTALFAVDAEGERGYSLLEDGEARGLEAPPALQEEALCFLCARSWREEVARRWDLLVYTLSYLHQLLKMDEPLLEYLASKDLAALMDVLCNAQMLYEVVDLLNIMRTEGRHIDPGDIPNNGQGLSMFTSWLPDPALAEVDDAPAPPDPEEDRAWIVRDGVMLNAATKCVVDMAGEPVAVQQMTNRQLRVELQLHQHPVSGNKADLCRRLTLAREGKSAQHVKAILAGPRVATIVRNHELWVNGKLVQSIPKLTRIPLDERGKEIKPRPRVRKGVPDPEKEAKRASDLVNAKLDKYQERMDYLGLLGTSSLSRVPVGADLSEAGTRVAQSLLALNLVLPLCARDWAPDLARVRGLARLFPERERELLLGGLRRVELQDDGARSTDELLRAMHAEDVD</sequence>
<dbReference type="EMBL" id="JASFZW010000010">
    <property type="protein sequence ID" value="KAK2076506.1"/>
    <property type="molecule type" value="Genomic_DNA"/>
</dbReference>
<reference evidence="3" key="1">
    <citation type="submission" date="2021-01" db="EMBL/GenBank/DDBJ databases">
        <authorList>
            <person name="Eckstrom K.M.E."/>
        </authorList>
    </citation>
    <scope>NUCLEOTIDE SEQUENCE</scope>
    <source>
        <strain evidence="3">UVCC 0001</strain>
    </source>
</reference>
<dbReference type="PANTHER" id="PTHR47447:SF17">
    <property type="entry name" value="OS12G0638900 PROTEIN"/>
    <property type="match status" value="1"/>
</dbReference>
<evidence type="ECO:0000313" key="4">
    <source>
        <dbReference type="Proteomes" id="UP001255856"/>
    </source>
</evidence>
<evidence type="ECO:0000313" key="3">
    <source>
        <dbReference type="EMBL" id="KAK2076506.1"/>
    </source>
</evidence>
<protein>
    <recommendedName>
        <fullName evidence="2">SAP domain-containing protein</fullName>
    </recommendedName>
</protein>